<evidence type="ECO:0000259" key="1">
    <source>
        <dbReference type="Pfam" id="PF07566"/>
    </source>
</evidence>
<dbReference type="InterPro" id="IPR011440">
    <property type="entry name" value="DUF1543"/>
</dbReference>
<proteinExistence type="predicted"/>
<accession>A0A327QME4</accession>
<dbReference type="Gene3D" id="3.10.20.10">
    <property type="match status" value="2"/>
</dbReference>
<feature type="domain" description="DUF1543" evidence="1">
    <location>
        <begin position="18"/>
        <end position="68"/>
    </location>
</feature>
<dbReference type="EMBL" id="QLLL01000004">
    <property type="protein sequence ID" value="RAJ05035.1"/>
    <property type="molecule type" value="Genomic_DNA"/>
</dbReference>
<gene>
    <name evidence="2" type="ORF">LX64_02189</name>
</gene>
<reference evidence="2 3" key="1">
    <citation type="submission" date="2018-06" db="EMBL/GenBank/DDBJ databases">
        <title>Genomic Encyclopedia of Archaeal and Bacterial Type Strains, Phase II (KMG-II): from individual species to whole genera.</title>
        <authorList>
            <person name="Goeker M."/>
        </authorList>
    </citation>
    <scope>NUCLEOTIDE SEQUENCE [LARGE SCALE GENOMIC DNA]</scope>
    <source>
        <strain evidence="2 3">DSM 23857</strain>
    </source>
</reference>
<dbReference type="Pfam" id="PF07566">
    <property type="entry name" value="DUF1543"/>
    <property type="match status" value="1"/>
</dbReference>
<comment type="caution">
    <text evidence="2">The sequence shown here is derived from an EMBL/GenBank/DDBJ whole genome shotgun (WGS) entry which is preliminary data.</text>
</comment>
<dbReference type="RefSeq" id="WP_111597664.1">
    <property type="nucleotide sequence ID" value="NZ_QLLL01000004.1"/>
</dbReference>
<keyword evidence="3" id="KW-1185">Reference proteome</keyword>
<evidence type="ECO:0000313" key="3">
    <source>
        <dbReference type="Proteomes" id="UP000249547"/>
    </source>
</evidence>
<protein>
    <submittedName>
        <fullName evidence="2">Uncharacterized protein DUF1543</fullName>
    </submittedName>
</protein>
<sequence>MSNKKLFMLVVGCKPPGRHTEQHDVFFGIADTWEQLQPAILAFWPQSGKMHVDAWREVTKVGDYAISVEPRTLPITATSEQLYFLNLGGYKPGEMEEFHYKILSVNPSMADAIAAAKQTAFFKHNYSTHVDDKYGVDVDDVYPVMDILSAQEKNTYQIHISPAKDIAEDELHLGYFKF</sequence>
<name>A0A327QME4_9BACT</name>
<organism evidence="2 3">
    <name type="scientific">Chitinophaga skermanii</name>
    <dbReference type="NCBI Taxonomy" id="331697"/>
    <lineage>
        <taxon>Bacteria</taxon>
        <taxon>Pseudomonadati</taxon>
        <taxon>Bacteroidota</taxon>
        <taxon>Chitinophagia</taxon>
        <taxon>Chitinophagales</taxon>
        <taxon>Chitinophagaceae</taxon>
        <taxon>Chitinophaga</taxon>
    </lineage>
</organism>
<dbReference type="OrthoDB" id="850243at2"/>
<dbReference type="Proteomes" id="UP000249547">
    <property type="component" value="Unassembled WGS sequence"/>
</dbReference>
<evidence type="ECO:0000313" key="2">
    <source>
        <dbReference type="EMBL" id="RAJ05035.1"/>
    </source>
</evidence>
<dbReference type="AlphaFoldDB" id="A0A327QME4"/>